<feature type="non-terminal residue" evidence="1">
    <location>
        <position position="135"/>
    </location>
</feature>
<evidence type="ECO:0000313" key="2">
    <source>
        <dbReference type="Proteomes" id="UP000055048"/>
    </source>
</evidence>
<dbReference type="EMBL" id="JYDJ01000440">
    <property type="protein sequence ID" value="KRX35446.1"/>
    <property type="molecule type" value="Genomic_DNA"/>
</dbReference>
<evidence type="ECO:0000313" key="1">
    <source>
        <dbReference type="EMBL" id="KRX35446.1"/>
    </source>
</evidence>
<sequence>LFTNDALLHSSKNGLLIHYNSNAKQSAQCRKRYNKNIYTIYLDNHLGNIDKQYPGEVNIFEVHRFNLTSKNNNKKKTKEKTVWNVLTNEKAQFIPSKVWQRSASVRIAIVPFEEVDGAALLFCHPSNIASTPIFK</sequence>
<proteinExistence type="predicted"/>
<organism evidence="1 2">
    <name type="scientific">Trichinella murrelli</name>
    <dbReference type="NCBI Taxonomy" id="144512"/>
    <lineage>
        <taxon>Eukaryota</taxon>
        <taxon>Metazoa</taxon>
        <taxon>Ecdysozoa</taxon>
        <taxon>Nematoda</taxon>
        <taxon>Enoplea</taxon>
        <taxon>Dorylaimia</taxon>
        <taxon>Trichinellida</taxon>
        <taxon>Trichinellidae</taxon>
        <taxon>Trichinella</taxon>
    </lineage>
</organism>
<gene>
    <name evidence="1" type="ORF">T05_3629</name>
</gene>
<keyword evidence="2" id="KW-1185">Reference proteome</keyword>
<comment type="caution">
    <text evidence="1">The sequence shown here is derived from an EMBL/GenBank/DDBJ whole genome shotgun (WGS) entry which is preliminary data.</text>
</comment>
<dbReference type="AlphaFoldDB" id="A0A0V0T901"/>
<reference evidence="1 2" key="1">
    <citation type="submission" date="2015-01" db="EMBL/GenBank/DDBJ databases">
        <title>Evolution of Trichinella species and genotypes.</title>
        <authorList>
            <person name="Korhonen P.K."/>
            <person name="Edoardo P."/>
            <person name="Giuseppe L.R."/>
            <person name="Gasser R.B."/>
        </authorList>
    </citation>
    <scope>NUCLEOTIDE SEQUENCE [LARGE SCALE GENOMIC DNA]</scope>
    <source>
        <strain evidence="1">ISS417</strain>
    </source>
</reference>
<protein>
    <submittedName>
        <fullName evidence="1">Uncharacterized protein</fullName>
    </submittedName>
</protein>
<feature type="non-terminal residue" evidence="1">
    <location>
        <position position="1"/>
    </location>
</feature>
<name>A0A0V0T901_9BILA</name>
<accession>A0A0V0T901</accession>
<dbReference type="Proteomes" id="UP000055048">
    <property type="component" value="Unassembled WGS sequence"/>
</dbReference>